<name>A0AAV3ZQM7_9GAST</name>
<gene>
    <name evidence="1" type="ORF">PoB_002786600</name>
</gene>
<protein>
    <submittedName>
        <fullName evidence="1">Uncharacterized protein</fullName>
    </submittedName>
</protein>
<dbReference type="EMBL" id="BLXT01003273">
    <property type="protein sequence ID" value="GFO01361.1"/>
    <property type="molecule type" value="Genomic_DNA"/>
</dbReference>
<comment type="caution">
    <text evidence="1">The sequence shown here is derived from an EMBL/GenBank/DDBJ whole genome shotgun (WGS) entry which is preliminary data.</text>
</comment>
<organism evidence="1 2">
    <name type="scientific">Plakobranchus ocellatus</name>
    <dbReference type="NCBI Taxonomy" id="259542"/>
    <lineage>
        <taxon>Eukaryota</taxon>
        <taxon>Metazoa</taxon>
        <taxon>Spiralia</taxon>
        <taxon>Lophotrochozoa</taxon>
        <taxon>Mollusca</taxon>
        <taxon>Gastropoda</taxon>
        <taxon>Heterobranchia</taxon>
        <taxon>Euthyneura</taxon>
        <taxon>Panpulmonata</taxon>
        <taxon>Sacoglossa</taxon>
        <taxon>Placobranchoidea</taxon>
        <taxon>Plakobranchidae</taxon>
        <taxon>Plakobranchus</taxon>
    </lineage>
</organism>
<dbReference type="Proteomes" id="UP000735302">
    <property type="component" value="Unassembled WGS sequence"/>
</dbReference>
<reference evidence="1 2" key="1">
    <citation type="journal article" date="2021" name="Elife">
        <title>Chloroplast acquisition without the gene transfer in kleptoplastic sea slugs, Plakobranchus ocellatus.</title>
        <authorList>
            <person name="Maeda T."/>
            <person name="Takahashi S."/>
            <person name="Yoshida T."/>
            <person name="Shimamura S."/>
            <person name="Takaki Y."/>
            <person name="Nagai Y."/>
            <person name="Toyoda A."/>
            <person name="Suzuki Y."/>
            <person name="Arimoto A."/>
            <person name="Ishii H."/>
            <person name="Satoh N."/>
            <person name="Nishiyama T."/>
            <person name="Hasebe M."/>
            <person name="Maruyama T."/>
            <person name="Minagawa J."/>
            <person name="Obokata J."/>
            <person name="Shigenobu S."/>
        </authorList>
    </citation>
    <scope>NUCLEOTIDE SEQUENCE [LARGE SCALE GENOMIC DNA]</scope>
</reference>
<evidence type="ECO:0000313" key="1">
    <source>
        <dbReference type="EMBL" id="GFO01361.1"/>
    </source>
</evidence>
<keyword evidence="2" id="KW-1185">Reference proteome</keyword>
<sequence>MASTTLVLDFRKRFTWPILTNQRFAWPTLEQLRKLLTCRKLERCSKVYTLAENRRGKHEAKFVYISKNCSKMWIMFHSPQQGDLRLLGPPSGQSAEVGSNPRQKVSCRYQGGLASHCATDALSVEEIPSWFGPHQRRLRPKADRKLKIAEHVTT</sequence>
<proteinExistence type="predicted"/>
<evidence type="ECO:0000313" key="2">
    <source>
        <dbReference type="Proteomes" id="UP000735302"/>
    </source>
</evidence>
<accession>A0AAV3ZQM7</accession>
<dbReference type="AlphaFoldDB" id="A0AAV3ZQM7"/>